<organism evidence="2 3">
    <name type="scientific">Glycomyces mayteni</name>
    <dbReference type="NCBI Taxonomy" id="543887"/>
    <lineage>
        <taxon>Bacteria</taxon>
        <taxon>Bacillati</taxon>
        <taxon>Actinomycetota</taxon>
        <taxon>Actinomycetes</taxon>
        <taxon>Glycomycetales</taxon>
        <taxon>Glycomycetaceae</taxon>
        <taxon>Glycomyces</taxon>
    </lineage>
</organism>
<evidence type="ECO:0000313" key="2">
    <source>
        <dbReference type="EMBL" id="MFC6958222.1"/>
    </source>
</evidence>
<evidence type="ECO:0000256" key="1">
    <source>
        <dbReference type="SAM" id="Phobius"/>
    </source>
</evidence>
<keyword evidence="1" id="KW-1133">Transmembrane helix</keyword>
<gene>
    <name evidence="2" type="ORF">ACFQS3_13540</name>
</gene>
<comment type="caution">
    <text evidence="2">The sequence shown here is derived from an EMBL/GenBank/DDBJ whole genome shotgun (WGS) entry which is preliminary data.</text>
</comment>
<proteinExistence type="predicted"/>
<sequence length="43" mass="4481">MNGILEIGTALGLVLTAVFLIAGTAVSFLPDHPLRPGHGKARR</sequence>
<dbReference type="EMBL" id="JBHSYS010000003">
    <property type="protein sequence ID" value="MFC6958222.1"/>
    <property type="molecule type" value="Genomic_DNA"/>
</dbReference>
<feature type="transmembrane region" description="Helical" evidence="1">
    <location>
        <begin position="7"/>
        <end position="29"/>
    </location>
</feature>
<keyword evidence="3" id="KW-1185">Reference proteome</keyword>
<dbReference type="Proteomes" id="UP001596470">
    <property type="component" value="Unassembled WGS sequence"/>
</dbReference>
<keyword evidence="1" id="KW-0472">Membrane</keyword>
<accession>A0ABW2D796</accession>
<reference evidence="3" key="1">
    <citation type="journal article" date="2019" name="Int. J. Syst. Evol. Microbiol.">
        <title>The Global Catalogue of Microorganisms (GCM) 10K type strain sequencing project: providing services to taxonomists for standard genome sequencing and annotation.</title>
        <authorList>
            <consortium name="The Broad Institute Genomics Platform"/>
            <consortium name="The Broad Institute Genome Sequencing Center for Infectious Disease"/>
            <person name="Wu L."/>
            <person name="Ma J."/>
        </authorList>
    </citation>
    <scope>NUCLEOTIDE SEQUENCE [LARGE SCALE GENOMIC DNA]</scope>
    <source>
        <strain evidence="3">KACC 12634</strain>
    </source>
</reference>
<dbReference type="RefSeq" id="WP_382346564.1">
    <property type="nucleotide sequence ID" value="NZ_JBHMBP010000001.1"/>
</dbReference>
<keyword evidence="1" id="KW-0812">Transmembrane</keyword>
<evidence type="ECO:0000313" key="3">
    <source>
        <dbReference type="Proteomes" id="UP001596470"/>
    </source>
</evidence>
<protein>
    <submittedName>
        <fullName evidence="2">Uncharacterized protein</fullName>
    </submittedName>
</protein>
<name>A0ABW2D796_9ACTN</name>